<proteinExistence type="predicted"/>
<dbReference type="Proteomes" id="UP000279994">
    <property type="component" value="Unassembled WGS sequence"/>
</dbReference>
<dbReference type="PRINTS" id="PR00455">
    <property type="entry name" value="HTHTETR"/>
</dbReference>
<evidence type="ECO:0000256" key="4">
    <source>
        <dbReference type="PROSITE-ProRule" id="PRU00335"/>
    </source>
</evidence>
<keyword evidence="7" id="KW-1185">Reference proteome</keyword>
<name>A0A3N0GWP4_9ACTN</name>
<dbReference type="EMBL" id="RJSF01000007">
    <property type="protein sequence ID" value="RNM16626.1"/>
    <property type="molecule type" value="Genomic_DNA"/>
</dbReference>
<protein>
    <submittedName>
        <fullName evidence="6">TetR family transcriptional regulator</fullName>
    </submittedName>
</protein>
<dbReference type="PANTHER" id="PTHR30055:SF234">
    <property type="entry name" value="HTH-TYPE TRANSCRIPTIONAL REGULATOR BETI"/>
    <property type="match status" value="1"/>
</dbReference>
<dbReference type="Pfam" id="PF21597">
    <property type="entry name" value="TetR_C_43"/>
    <property type="match status" value="1"/>
</dbReference>
<evidence type="ECO:0000256" key="2">
    <source>
        <dbReference type="ARBA" id="ARBA00023125"/>
    </source>
</evidence>
<comment type="caution">
    <text evidence="6">The sequence shown here is derived from an EMBL/GenBank/DDBJ whole genome shotgun (WGS) entry which is preliminary data.</text>
</comment>
<dbReference type="Gene3D" id="1.10.357.10">
    <property type="entry name" value="Tetracycline Repressor, domain 2"/>
    <property type="match status" value="1"/>
</dbReference>
<dbReference type="InterPro" id="IPR009057">
    <property type="entry name" value="Homeodomain-like_sf"/>
</dbReference>
<dbReference type="InterPro" id="IPR049445">
    <property type="entry name" value="TetR_SbtR-like_C"/>
</dbReference>
<feature type="DNA-binding region" description="H-T-H motif" evidence="4">
    <location>
        <begin position="81"/>
        <end position="100"/>
    </location>
</feature>
<gene>
    <name evidence="6" type="ORF">EFL26_03580</name>
</gene>
<evidence type="ECO:0000313" key="7">
    <source>
        <dbReference type="Proteomes" id="UP000279994"/>
    </source>
</evidence>
<evidence type="ECO:0000256" key="3">
    <source>
        <dbReference type="ARBA" id="ARBA00023163"/>
    </source>
</evidence>
<keyword evidence="2 4" id="KW-0238">DNA-binding</keyword>
<dbReference type="InterPro" id="IPR036271">
    <property type="entry name" value="Tet_transcr_reg_TetR-rel_C_sf"/>
</dbReference>
<evidence type="ECO:0000259" key="5">
    <source>
        <dbReference type="PROSITE" id="PS50977"/>
    </source>
</evidence>
<dbReference type="PANTHER" id="PTHR30055">
    <property type="entry name" value="HTH-TYPE TRANSCRIPTIONAL REGULATOR RUTR"/>
    <property type="match status" value="1"/>
</dbReference>
<dbReference type="OrthoDB" id="5112469at2"/>
<evidence type="ECO:0000313" key="6">
    <source>
        <dbReference type="EMBL" id="RNM16626.1"/>
    </source>
</evidence>
<reference evidence="6 7" key="1">
    <citation type="submission" date="2018-11" db="EMBL/GenBank/DDBJ databases">
        <authorList>
            <person name="Li F."/>
        </authorList>
    </citation>
    <scope>NUCLEOTIDE SEQUENCE [LARGE SCALE GENOMIC DNA]</scope>
    <source>
        <strain evidence="6 7">Gsoil 818</strain>
    </source>
</reference>
<dbReference type="InterPro" id="IPR050109">
    <property type="entry name" value="HTH-type_TetR-like_transc_reg"/>
</dbReference>
<dbReference type="SUPFAM" id="SSF46689">
    <property type="entry name" value="Homeodomain-like"/>
    <property type="match status" value="1"/>
</dbReference>
<evidence type="ECO:0000256" key="1">
    <source>
        <dbReference type="ARBA" id="ARBA00023015"/>
    </source>
</evidence>
<dbReference type="SUPFAM" id="SSF48498">
    <property type="entry name" value="Tetracyclin repressor-like, C-terminal domain"/>
    <property type="match status" value="1"/>
</dbReference>
<organism evidence="6 7">
    <name type="scientific">Nocardioides pocheonensis</name>
    <dbReference type="NCBI Taxonomy" id="661485"/>
    <lineage>
        <taxon>Bacteria</taxon>
        <taxon>Bacillati</taxon>
        <taxon>Actinomycetota</taxon>
        <taxon>Actinomycetes</taxon>
        <taxon>Propionibacteriales</taxon>
        <taxon>Nocardioidaceae</taxon>
        <taxon>Nocardioides</taxon>
    </lineage>
</organism>
<sequence length="234" mass="26455">MESRFRFRIATLRRLDSACQRKYGGKIPDVADREHPPIEHSPTRIAVTTDIRPLRADAQRNLERILASARALFAERGPAAQMEDIAAHAGVGVGTLYRRFPTKEALVTALVRERFQQFGLIAAECERIEDPYDALATMMRRHAESTEGDVAFQLAMLKLNDFHWEGIEQDKAALNAVVSRIIERAQAADQVRADLAVEDYGMMMCGVTATMHFMSERHEWRRHLDLILAGLKPS</sequence>
<dbReference type="GO" id="GO:0000976">
    <property type="term" value="F:transcription cis-regulatory region binding"/>
    <property type="evidence" value="ECO:0007669"/>
    <property type="project" value="TreeGrafter"/>
</dbReference>
<dbReference type="GO" id="GO:0003700">
    <property type="term" value="F:DNA-binding transcription factor activity"/>
    <property type="evidence" value="ECO:0007669"/>
    <property type="project" value="TreeGrafter"/>
</dbReference>
<dbReference type="PROSITE" id="PS50977">
    <property type="entry name" value="HTH_TETR_2"/>
    <property type="match status" value="1"/>
</dbReference>
<dbReference type="InterPro" id="IPR001647">
    <property type="entry name" value="HTH_TetR"/>
</dbReference>
<keyword evidence="1" id="KW-0805">Transcription regulation</keyword>
<dbReference type="Pfam" id="PF00440">
    <property type="entry name" value="TetR_N"/>
    <property type="match status" value="1"/>
</dbReference>
<accession>A0A3N0GWP4</accession>
<dbReference type="AlphaFoldDB" id="A0A3N0GWP4"/>
<keyword evidence="3" id="KW-0804">Transcription</keyword>
<feature type="domain" description="HTH tetR-type" evidence="5">
    <location>
        <begin position="59"/>
        <end position="118"/>
    </location>
</feature>